<dbReference type="EMBL" id="CAUOFW020000003">
    <property type="protein sequence ID" value="CAK9133354.1"/>
    <property type="molecule type" value="Genomic_DNA"/>
</dbReference>
<evidence type="ECO:0000313" key="2">
    <source>
        <dbReference type="Proteomes" id="UP001642360"/>
    </source>
</evidence>
<name>A0ABC8QL49_9AQUA</name>
<sequence>MWDFEKRLSKVEVALGELRTGQEALSAKFTVEVTEIKKMLEMLSENVSTIGREPPTKEYVHNVNQGVCDDNEIEVHDDSNTEVVDGLVHHITDVSDDVGNAIWNFIFHDGLDAAETIVEFGKFDATRMTMKSLGPRQWLSSELINVAACIMPPTDMGNNETQNARWYIPTWFAASSSNVRKDQALKLVTHPQNKKRAKIIVKSLNLRDI</sequence>
<organism evidence="1 2">
    <name type="scientific">Ilex paraguariensis</name>
    <name type="common">yerba mate</name>
    <dbReference type="NCBI Taxonomy" id="185542"/>
    <lineage>
        <taxon>Eukaryota</taxon>
        <taxon>Viridiplantae</taxon>
        <taxon>Streptophyta</taxon>
        <taxon>Embryophyta</taxon>
        <taxon>Tracheophyta</taxon>
        <taxon>Spermatophyta</taxon>
        <taxon>Magnoliopsida</taxon>
        <taxon>eudicotyledons</taxon>
        <taxon>Gunneridae</taxon>
        <taxon>Pentapetalae</taxon>
        <taxon>asterids</taxon>
        <taxon>campanulids</taxon>
        <taxon>Aquifoliales</taxon>
        <taxon>Aquifoliaceae</taxon>
        <taxon>Ilex</taxon>
    </lineage>
</organism>
<gene>
    <name evidence="1" type="ORF">ILEXP_LOCUS263</name>
</gene>
<evidence type="ECO:0000313" key="1">
    <source>
        <dbReference type="EMBL" id="CAK9133354.1"/>
    </source>
</evidence>
<keyword evidence="2" id="KW-1185">Reference proteome</keyword>
<protein>
    <submittedName>
        <fullName evidence="1">Uncharacterized protein</fullName>
    </submittedName>
</protein>
<proteinExistence type="predicted"/>
<dbReference type="Proteomes" id="UP001642360">
    <property type="component" value="Unassembled WGS sequence"/>
</dbReference>
<accession>A0ABC8QL49</accession>
<reference evidence="1 2" key="1">
    <citation type="submission" date="2024-02" db="EMBL/GenBank/DDBJ databases">
        <authorList>
            <person name="Vignale AGUSTIN F."/>
            <person name="Sosa J E."/>
            <person name="Modenutti C."/>
        </authorList>
    </citation>
    <scope>NUCLEOTIDE SEQUENCE [LARGE SCALE GENOMIC DNA]</scope>
</reference>
<dbReference type="AlphaFoldDB" id="A0ABC8QL49"/>
<comment type="caution">
    <text evidence="1">The sequence shown here is derived from an EMBL/GenBank/DDBJ whole genome shotgun (WGS) entry which is preliminary data.</text>
</comment>